<dbReference type="AlphaFoldDB" id="A0A2T3AXW4"/>
<sequence>MSSPEDTDDINDNNNVDPVTRWMMQGNPWPKEYFEQENALNLLLESNSSSSSLDTKSETTDGLIRKGKTTAARSRLYEMTLEQVGIHMTGGPGVTSSCQDLCRSLLETEQPLPPDSLFREDRFRKTCERLHNENEAKIIRDISPLLVPSVEVLCAYGAEYLEPMVDHLNQRWYGCEPIVPGPVPQPDYSAGCKRAIFTQSQFRKLEPFIQGWKHTPFLATPWMYFPYLTMEVCRELLVADRQNAHSASIAVKQVVDLYRQVSRQHELNQKILAFSISHDDESVRIYGHYPIIDGDQTSIYRHIIKRFDMTDDDGKERWTTYRFTRNVYDIFGPIHIERLRSAVEQLPDPLSDQH</sequence>
<reference evidence="3 4" key="1">
    <citation type="journal article" date="2018" name="New Phytol.">
        <title>Comparative genomics and transcriptomics depict ericoid mycorrhizal fungi as versatile saprotrophs and plant mutualists.</title>
        <authorList>
            <person name="Martino E."/>
            <person name="Morin E."/>
            <person name="Grelet G.A."/>
            <person name="Kuo A."/>
            <person name="Kohler A."/>
            <person name="Daghino S."/>
            <person name="Barry K.W."/>
            <person name="Cichocki N."/>
            <person name="Clum A."/>
            <person name="Dockter R.B."/>
            <person name="Hainaut M."/>
            <person name="Kuo R.C."/>
            <person name="LaButti K."/>
            <person name="Lindahl B.D."/>
            <person name="Lindquist E.A."/>
            <person name="Lipzen A."/>
            <person name="Khouja H.R."/>
            <person name="Magnuson J."/>
            <person name="Murat C."/>
            <person name="Ohm R.A."/>
            <person name="Singer S.W."/>
            <person name="Spatafora J.W."/>
            <person name="Wang M."/>
            <person name="Veneault-Fourrey C."/>
            <person name="Henrissat B."/>
            <person name="Grigoriev I.V."/>
            <person name="Martin F.M."/>
            <person name="Perotto S."/>
        </authorList>
    </citation>
    <scope>NUCLEOTIDE SEQUENCE [LARGE SCALE GENOMIC DNA]</scope>
    <source>
        <strain evidence="3 4">ATCC 22711</strain>
    </source>
</reference>
<evidence type="ECO:0000256" key="1">
    <source>
        <dbReference type="SAM" id="MobiDB-lite"/>
    </source>
</evidence>
<dbReference type="PANTHER" id="PTHR42470:SF2">
    <property type="match status" value="1"/>
</dbReference>
<dbReference type="OrthoDB" id="5132737at2759"/>
<accession>A0A2T3AXW4</accession>
<dbReference type="Proteomes" id="UP000241818">
    <property type="component" value="Unassembled WGS sequence"/>
</dbReference>
<dbReference type="InterPro" id="IPR057684">
    <property type="entry name" value="DUF7924"/>
</dbReference>
<feature type="domain" description="DUF7924" evidence="2">
    <location>
        <begin position="122"/>
        <end position="343"/>
    </location>
</feature>
<protein>
    <recommendedName>
        <fullName evidence="2">DUF7924 domain-containing protein</fullName>
    </recommendedName>
</protein>
<dbReference type="GeneID" id="36573328"/>
<name>A0A2T3AXW4_AMORE</name>
<keyword evidence="4" id="KW-1185">Reference proteome</keyword>
<evidence type="ECO:0000313" key="4">
    <source>
        <dbReference type="Proteomes" id="UP000241818"/>
    </source>
</evidence>
<dbReference type="PANTHER" id="PTHR42470">
    <property type="entry name" value="VAST DOMAIN-CONTAINING PROTEIN"/>
    <property type="match status" value="1"/>
</dbReference>
<feature type="region of interest" description="Disordered" evidence="1">
    <location>
        <begin position="47"/>
        <end position="67"/>
    </location>
</feature>
<dbReference type="RefSeq" id="XP_024719508.1">
    <property type="nucleotide sequence ID" value="XM_024865247.1"/>
</dbReference>
<proteinExistence type="predicted"/>
<dbReference type="EMBL" id="KZ679013">
    <property type="protein sequence ID" value="PSS14909.1"/>
    <property type="molecule type" value="Genomic_DNA"/>
</dbReference>
<gene>
    <name evidence="3" type="ORF">M430DRAFT_254334</name>
</gene>
<evidence type="ECO:0000259" key="2">
    <source>
        <dbReference type="Pfam" id="PF25545"/>
    </source>
</evidence>
<dbReference type="STRING" id="857342.A0A2T3AXW4"/>
<dbReference type="Pfam" id="PF25545">
    <property type="entry name" value="DUF7924"/>
    <property type="match status" value="1"/>
</dbReference>
<dbReference type="InParanoid" id="A0A2T3AXW4"/>
<evidence type="ECO:0000313" key="3">
    <source>
        <dbReference type="EMBL" id="PSS14909.1"/>
    </source>
</evidence>
<organism evidence="3 4">
    <name type="scientific">Amorphotheca resinae ATCC 22711</name>
    <dbReference type="NCBI Taxonomy" id="857342"/>
    <lineage>
        <taxon>Eukaryota</taxon>
        <taxon>Fungi</taxon>
        <taxon>Dikarya</taxon>
        <taxon>Ascomycota</taxon>
        <taxon>Pezizomycotina</taxon>
        <taxon>Leotiomycetes</taxon>
        <taxon>Helotiales</taxon>
        <taxon>Amorphothecaceae</taxon>
        <taxon>Amorphotheca</taxon>
    </lineage>
</organism>